<dbReference type="Pfam" id="PF02738">
    <property type="entry name" value="MoCoBD_1"/>
    <property type="match status" value="1"/>
</dbReference>
<reference evidence="6 7" key="1">
    <citation type="journal article" date="2014" name="Int. J. Syst. Evol. Microbiol.">
        <title>Solimonas terrae sp. nov., isolated from soil.</title>
        <authorList>
            <person name="Kim S.J."/>
            <person name="Moon J.Y."/>
            <person name="Weon H.Y."/>
            <person name="Ahn J.H."/>
            <person name="Chen W.M."/>
            <person name="Kwon S.W."/>
        </authorList>
    </citation>
    <scope>NUCLEOTIDE SEQUENCE [LARGE SCALE GENOMIC DNA]</scope>
    <source>
        <strain evidence="6 7">KIS83-12</strain>
    </source>
</reference>
<dbReference type="Gene3D" id="3.90.1170.50">
    <property type="entry name" value="Aldehyde oxidase/xanthine dehydrogenase, a/b hammerhead"/>
    <property type="match status" value="1"/>
</dbReference>
<evidence type="ECO:0000259" key="5">
    <source>
        <dbReference type="SMART" id="SM01008"/>
    </source>
</evidence>
<name>A0A6M2BPE2_9GAMM</name>
<evidence type="ECO:0000313" key="7">
    <source>
        <dbReference type="Proteomes" id="UP000472676"/>
    </source>
</evidence>
<dbReference type="Pfam" id="PF20256">
    <property type="entry name" value="MoCoBD_2"/>
    <property type="match status" value="1"/>
</dbReference>
<dbReference type="InterPro" id="IPR036856">
    <property type="entry name" value="Ald_Oxase/Xan_DH_a/b_sf"/>
</dbReference>
<evidence type="ECO:0000256" key="4">
    <source>
        <dbReference type="SAM" id="MobiDB-lite"/>
    </source>
</evidence>
<dbReference type="SUPFAM" id="SSF56003">
    <property type="entry name" value="Molybdenum cofactor-binding domain"/>
    <property type="match status" value="1"/>
</dbReference>
<dbReference type="Proteomes" id="UP000472676">
    <property type="component" value="Unassembled WGS sequence"/>
</dbReference>
<comment type="caution">
    <text evidence="6">The sequence shown here is derived from an EMBL/GenBank/DDBJ whole genome shotgun (WGS) entry which is preliminary data.</text>
</comment>
<evidence type="ECO:0000313" key="6">
    <source>
        <dbReference type="EMBL" id="NGY04055.1"/>
    </source>
</evidence>
<sequence>MLDTKTQTQAHAQATGYIGKRMARTEDARLLTGRGVYVDDVGLPGALQVAFHRSPIARGRIKSIDLSAARQLPGVYAVLTADDLARFKVDMLSFFLAAPVVPVPVLATDCVRHVGDPVAMVVAQDRYIAEDAAGLIVVDYDEEDPVVTLADAKTGPLVHPDADSNVAAATGNEDPDEDLEAQLANAPHLVTVEFEHQRISQSPMETRGVVSAPQGSGELTIYLSCQGPQLNARWFAQAFGMPQTAIRVISKDVGGSFGLKGQPWREEVAVVLASMLLKRPLKWIEDRLENLTSANQAREQEIKLRVAFDADGKLVASHADYGLNNGAYPQGADSNIAVMMFLWGAHKLPVFDFHARGWFTNTVGLAAYRGPWALESLAREVLLDRAARQIGLDPIEIRRRNLIRREDQPCTTPMGLELTDISPAECLDVLLEKIDVAAFRAEQAEARKQGRYLGLGFATYIEPTAGSTGIGVLMSESAHIRIEPTGKVSAVVSTHSQGHGTQTTMGQVIAERLGVRFEDVAVYEDDSSRGGYGSGAYGSRQAVAGGGACIRAADLLVDKIKRMAAYLLKVEPDAIVLGDSMIRALGDKEQVVSFRDLADIAYGEPERLPEGMDAGLEIQYRYRPPPITMTSAAHACIVEVDADTGFVKIKRWVTSEDCGNMINPAVVEGQIAGGLAQAIGEVLMEEVSFDARGNPTAVTYKDYMLPTIFDVPEFEYHHEASRPSIAEGGFRGVGEGGCIIGPPTLVNAIADALAPFGELKLEFPLTPSRLLAHIEGRREIAERAAPAESAPLPVPESARAASESASTVENLPAPSAPQEPVAASTAVQVDGEWKFVLSTPMGPQAFTGRMSTDGDQLTGVFIMNMDEAHFTGTVSGNQLKWDLKVTKPMKITLKYEAQIDGDKLTGKCKMGIFGSAKLVGERVST</sequence>
<evidence type="ECO:0000256" key="1">
    <source>
        <dbReference type="ARBA" id="ARBA00006849"/>
    </source>
</evidence>
<dbReference type="AlphaFoldDB" id="A0A6M2BPE2"/>
<dbReference type="Pfam" id="PF01315">
    <property type="entry name" value="Ald_Xan_dh_C"/>
    <property type="match status" value="1"/>
</dbReference>
<dbReference type="GO" id="GO:0016491">
    <property type="term" value="F:oxidoreductase activity"/>
    <property type="evidence" value="ECO:0007669"/>
    <property type="project" value="UniProtKB-KW"/>
</dbReference>
<dbReference type="PANTHER" id="PTHR11908">
    <property type="entry name" value="XANTHINE DEHYDROGENASE"/>
    <property type="match status" value="1"/>
</dbReference>
<evidence type="ECO:0000256" key="2">
    <source>
        <dbReference type="ARBA" id="ARBA00022505"/>
    </source>
</evidence>
<dbReference type="InterPro" id="IPR037165">
    <property type="entry name" value="AldOxase/xan_DH_Mopterin-bd_sf"/>
</dbReference>
<protein>
    <submittedName>
        <fullName evidence="6">Xanthine dehydrogenase family protein molybdopterin-binding subunit</fullName>
    </submittedName>
</protein>
<feature type="region of interest" description="Disordered" evidence="4">
    <location>
        <begin position="784"/>
        <end position="824"/>
    </location>
</feature>
<dbReference type="InterPro" id="IPR008274">
    <property type="entry name" value="AldOxase/xan_DH_MoCoBD1"/>
</dbReference>
<dbReference type="InterPro" id="IPR046867">
    <property type="entry name" value="AldOxase/xan_DH_MoCoBD2"/>
</dbReference>
<keyword evidence="3" id="KW-0560">Oxidoreductase</keyword>
<dbReference type="SMART" id="SM01008">
    <property type="entry name" value="Ald_Xan_dh_C"/>
    <property type="match status" value="1"/>
</dbReference>
<keyword evidence="7" id="KW-1185">Reference proteome</keyword>
<proteinExistence type="inferred from homology"/>
<feature type="compositionally biased region" description="Low complexity" evidence="4">
    <location>
        <begin position="784"/>
        <end position="806"/>
    </location>
</feature>
<evidence type="ECO:0000256" key="3">
    <source>
        <dbReference type="ARBA" id="ARBA00023002"/>
    </source>
</evidence>
<feature type="domain" description="Aldehyde oxidase/xanthine dehydrogenase a/b hammerhead" evidence="5">
    <location>
        <begin position="32"/>
        <end position="144"/>
    </location>
</feature>
<dbReference type="InterPro" id="IPR000674">
    <property type="entry name" value="Ald_Oxase/Xan_DH_a/b"/>
</dbReference>
<dbReference type="EMBL" id="JAAMOW010000002">
    <property type="protein sequence ID" value="NGY04055.1"/>
    <property type="molecule type" value="Genomic_DNA"/>
</dbReference>
<comment type="similarity">
    <text evidence="1">Belongs to the xanthine dehydrogenase family.</text>
</comment>
<keyword evidence="2" id="KW-0500">Molybdenum</keyword>
<dbReference type="PANTHER" id="PTHR11908:SF132">
    <property type="entry name" value="ALDEHYDE OXIDASE 1-RELATED"/>
    <property type="match status" value="1"/>
</dbReference>
<accession>A0A6M2BPE2</accession>
<gene>
    <name evidence="6" type="ORF">G7Y85_04705</name>
</gene>
<dbReference type="GO" id="GO:0005506">
    <property type="term" value="F:iron ion binding"/>
    <property type="evidence" value="ECO:0007669"/>
    <property type="project" value="InterPro"/>
</dbReference>
<organism evidence="6 7">
    <name type="scientific">Solimonas terrae</name>
    <dbReference type="NCBI Taxonomy" id="1396819"/>
    <lineage>
        <taxon>Bacteria</taxon>
        <taxon>Pseudomonadati</taxon>
        <taxon>Pseudomonadota</taxon>
        <taxon>Gammaproteobacteria</taxon>
        <taxon>Nevskiales</taxon>
        <taxon>Nevskiaceae</taxon>
        <taxon>Solimonas</taxon>
    </lineage>
</organism>
<dbReference type="Gene3D" id="3.30.365.10">
    <property type="entry name" value="Aldehyde oxidase/xanthine dehydrogenase, molybdopterin binding domain"/>
    <property type="match status" value="4"/>
</dbReference>
<dbReference type="SUPFAM" id="SSF54665">
    <property type="entry name" value="CO dehydrogenase molybdoprotein N-domain-like"/>
    <property type="match status" value="1"/>
</dbReference>
<dbReference type="InterPro" id="IPR016208">
    <property type="entry name" value="Ald_Oxase/xanthine_DH-like"/>
</dbReference>